<dbReference type="EMBL" id="CM039435">
    <property type="protein sequence ID" value="KAI4316030.1"/>
    <property type="molecule type" value="Genomic_DNA"/>
</dbReference>
<dbReference type="Proteomes" id="UP000828941">
    <property type="component" value="Chromosome 10"/>
</dbReference>
<evidence type="ECO:0000313" key="1">
    <source>
        <dbReference type="EMBL" id="KAI4316030.1"/>
    </source>
</evidence>
<evidence type="ECO:0000313" key="2">
    <source>
        <dbReference type="Proteomes" id="UP000828941"/>
    </source>
</evidence>
<accession>A0ACB9LWH2</accession>
<comment type="caution">
    <text evidence="1">The sequence shown here is derived from an EMBL/GenBank/DDBJ whole genome shotgun (WGS) entry which is preliminary data.</text>
</comment>
<sequence>MPAREQRDPLAVARVIGDVLDPFTRSINLRVTYGGNREVTNGCEFKPSQIVNQPTVDVGGDDMRTLFTLVTIF</sequence>
<reference evidence="1 2" key="1">
    <citation type="journal article" date="2022" name="DNA Res.">
        <title>Chromosomal-level genome assembly of the orchid tree Bauhinia variegata (Leguminosae; Cercidoideae) supports the allotetraploid origin hypothesis of Bauhinia.</title>
        <authorList>
            <person name="Zhong Y."/>
            <person name="Chen Y."/>
            <person name="Zheng D."/>
            <person name="Pang J."/>
            <person name="Liu Y."/>
            <person name="Luo S."/>
            <person name="Meng S."/>
            <person name="Qian L."/>
            <person name="Wei D."/>
            <person name="Dai S."/>
            <person name="Zhou R."/>
        </authorList>
    </citation>
    <scope>NUCLEOTIDE SEQUENCE [LARGE SCALE GENOMIC DNA]</scope>
    <source>
        <strain evidence="1">BV-YZ2020</strain>
    </source>
</reference>
<gene>
    <name evidence="1" type="ORF">L6164_024049</name>
</gene>
<name>A0ACB9LWH2_BAUVA</name>
<protein>
    <submittedName>
        <fullName evidence="1">Uncharacterized protein</fullName>
    </submittedName>
</protein>
<keyword evidence="2" id="KW-1185">Reference proteome</keyword>
<proteinExistence type="predicted"/>
<organism evidence="1 2">
    <name type="scientific">Bauhinia variegata</name>
    <name type="common">Purple orchid tree</name>
    <name type="synonym">Phanera variegata</name>
    <dbReference type="NCBI Taxonomy" id="167791"/>
    <lineage>
        <taxon>Eukaryota</taxon>
        <taxon>Viridiplantae</taxon>
        <taxon>Streptophyta</taxon>
        <taxon>Embryophyta</taxon>
        <taxon>Tracheophyta</taxon>
        <taxon>Spermatophyta</taxon>
        <taxon>Magnoliopsida</taxon>
        <taxon>eudicotyledons</taxon>
        <taxon>Gunneridae</taxon>
        <taxon>Pentapetalae</taxon>
        <taxon>rosids</taxon>
        <taxon>fabids</taxon>
        <taxon>Fabales</taxon>
        <taxon>Fabaceae</taxon>
        <taxon>Cercidoideae</taxon>
        <taxon>Cercideae</taxon>
        <taxon>Bauhiniinae</taxon>
        <taxon>Bauhinia</taxon>
    </lineage>
</organism>